<dbReference type="Gene3D" id="3.30.70.1070">
    <property type="entry name" value="Sporulation related repeat"/>
    <property type="match status" value="1"/>
</dbReference>
<organism evidence="3 4">
    <name type="scientific">Undibacterium flavidum</name>
    <dbReference type="NCBI Taxonomy" id="2762297"/>
    <lineage>
        <taxon>Bacteria</taxon>
        <taxon>Pseudomonadati</taxon>
        <taxon>Pseudomonadota</taxon>
        <taxon>Betaproteobacteria</taxon>
        <taxon>Burkholderiales</taxon>
        <taxon>Oxalobacteraceae</taxon>
        <taxon>Undibacterium</taxon>
    </lineage>
</organism>
<proteinExistence type="predicted"/>
<comment type="caution">
    <text evidence="3">The sequence shown here is derived from an EMBL/GenBank/DDBJ whole genome shotgun (WGS) entry which is preliminary data.</text>
</comment>
<reference evidence="3 4" key="1">
    <citation type="submission" date="2020-08" db="EMBL/GenBank/DDBJ databases">
        <title>Novel species isolated from subtropical streams in China.</title>
        <authorList>
            <person name="Lu H."/>
        </authorList>
    </citation>
    <scope>NUCLEOTIDE SEQUENCE [LARGE SCALE GENOMIC DNA]</scope>
    <source>
        <strain evidence="3 4">LX15W</strain>
    </source>
</reference>
<feature type="compositionally biased region" description="Polar residues" evidence="1">
    <location>
        <begin position="49"/>
        <end position="69"/>
    </location>
</feature>
<evidence type="ECO:0000313" key="3">
    <source>
        <dbReference type="EMBL" id="MBC3874407.1"/>
    </source>
</evidence>
<feature type="region of interest" description="Disordered" evidence="1">
    <location>
        <begin position="1"/>
        <end position="72"/>
    </location>
</feature>
<dbReference type="SUPFAM" id="SSF110997">
    <property type="entry name" value="Sporulation related repeat"/>
    <property type="match status" value="1"/>
</dbReference>
<dbReference type="Pfam" id="PF05036">
    <property type="entry name" value="SPOR"/>
    <property type="match status" value="1"/>
</dbReference>
<evidence type="ECO:0000256" key="1">
    <source>
        <dbReference type="SAM" id="MobiDB-lite"/>
    </source>
</evidence>
<evidence type="ECO:0000259" key="2">
    <source>
        <dbReference type="PROSITE" id="PS51724"/>
    </source>
</evidence>
<protein>
    <submittedName>
        <fullName evidence="3">SPOR domain-containing protein</fullName>
    </submittedName>
</protein>
<gene>
    <name evidence="3" type="ORF">H8K55_12470</name>
</gene>
<feature type="domain" description="SPOR" evidence="2">
    <location>
        <begin position="200"/>
        <end position="278"/>
    </location>
</feature>
<evidence type="ECO:0000313" key="4">
    <source>
        <dbReference type="Proteomes" id="UP000624279"/>
    </source>
</evidence>
<dbReference type="InterPro" id="IPR007730">
    <property type="entry name" value="SPOR-like_dom"/>
</dbReference>
<name>A0ABR6YCZ0_9BURK</name>
<feature type="region of interest" description="Disordered" evidence="1">
    <location>
        <begin position="112"/>
        <end position="133"/>
    </location>
</feature>
<sequence length="278" mass="29199">MVFDSEPKPGASKIAIEIPAKDTAPGAIQDAAQDTRQVAPQNAAPAKTVLNNQAGTASRPQDSNLNQGIDKSEEIIAAPVAPTSSVSNQTLTDKPVKDERVITKVDASTKVPVAIPEKTQEKNSDKKTDLGSGSKNAIAAQAVTANKVVPDPVKKPEIKVEPKTETKKDTIDDAARALALLEGRSLPEPAKTVAKPNKTESAAGTFVVQVAALNSAAKVRELQTKLKAANIQSYTQKIITKTGEVSRVRVGPFSSKAEAEKMRAKLVKIGLSGSLVPT</sequence>
<keyword evidence="4" id="KW-1185">Reference proteome</keyword>
<dbReference type="PROSITE" id="PS51724">
    <property type="entry name" value="SPOR"/>
    <property type="match status" value="1"/>
</dbReference>
<accession>A0ABR6YCZ0</accession>
<dbReference type="EMBL" id="JACOGA010000010">
    <property type="protein sequence ID" value="MBC3874407.1"/>
    <property type="molecule type" value="Genomic_DNA"/>
</dbReference>
<dbReference type="InterPro" id="IPR036680">
    <property type="entry name" value="SPOR-like_sf"/>
</dbReference>
<dbReference type="Proteomes" id="UP000624279">
    <property type="component" value="Unassembled WGS sequence"/>
</dbReference>
<feature type="compositionally biased region" description="Basic and acidic residues" evidence="1">
    <location>
        <begin position="118"/>
        <end position="129"/>
    </location>
</feature>